<feature type="domain" description="3-hydroxyacyl-CoA dehydrogenase C-terminal" evidence="2">
    <location>
        <begin position="190"/>
        <end position="285"/>
    </location>
</feature>
<evidence type="ECO:0000313" key="6">
    <source>
        <dbReference type="Proteomes" id="UP000230390"/>
    </source>
</evidence>
<dbReference type="SUPFAM" id="SSF48179">
    <property type="entry name" value="6-phosphogluconate dehydrogenase C-terminal domain-like"/>
    <property type="match status" value="2"/>
</dbReference>
<dbReference type="NCBIfam" id="NF006124">
    <property type="entry name" value="PRK08268.1"/>
    <property type="match status" value="1"/>
</dbReference>
<dbReference type="InterPro" id="IPR041040">
    <property type="entry name" value="3HCDH_RFF"/>
</dbReference>
<evidence type="ECO:0000259" key="4">
    <source>
        <dbReference type="Pfam" id="PF18321"/>
    </source>
</evidence>
<accession>A0A2G8TBS6</accession>
<dbReference type="InterPro" id="IPR008927">
    <property type="entry name" value="6-PGluconate_DH-like_C_sf"/>
</dbReference>
<dbReference type="RefSeq" id="WP_099790902.1">
    <property type="nucleotide sequence ID" value="NZ_JBHLYV010000019.1"/>
</dbReference>
<feature type="domain" description="3-hydroxybutyryl-CoA dehydrogenase reduced Rossmann-fold" evidence="4">
    <location>
        <begin position="344"/>
        <end position="408"/>
    </location>
</feature>
<dbReference type="Gene3D" id="3.40.50.720">
    <property type="entry name" value="NAD(P)-binding Rossmann-like Domain"/>
    <property type="match status" value="1"/>
</dbReference>
<keyword evidence="6" id="KW-1185">Reference proteome</keyword>
<dbReference type="SUPFAM" id="SSF51735">
    <property type="entry name" value="NAD(P)-binding Rossmann-fold domains"/>
    <property type="match status" value="1"/>
</dbReference>
<dbReference type="InterPro" id="IPR006108">
    <property type="entry name" value="3HC_DH_C"/>
</dbReference>
<dbReference type="Gene3D" id="1.10.1040.10">
    <property type="entry name" value="N-(1-d-carboxylethyl)-l-norvaline Dehydrogenase, domain 2"/>
    <property type="match status" value="2"/>
</dbReference>
<dbReference type="Pfam" id="PF02737">
    <property type="entry name" value="3HCDH_N"/>
    <property type="match status" value="1"/>
</dbReference>
<dbReference type="InterPro" id="IPR036291">
    <property type="entry name" value="NAD(P)-bd_dom_sf"/>
</dbReference>
<keyword evidence="1" id="KW-0560">Oxidoreductase</keyword>
<dbReference type="InterPro" id="IPR006176">
    <property type="entry name" value="3-OHacyl-CoA_DH_NAD-bd"/>
</dbReference>
<reference evidence="5 6" key="1">
    <citation type="submission" date="2017-10" db="EMBL/GenBank/DDBJ databases">
        <title>Massilia psychrophilum sp. nov., a novel purple-pigmented bacterium isolated from Tianshan glacier, Xinjiang Municipality, China.</title>
        <authorList>
            <person name="Wang H."/>
        </authorList>
    </citation>
    <scope>NUCLEOTIDE SEQUENCE [LARGE SCALE GENOMIC DNA]</scope>
    <source>
        <strain evidence="5 6">JCM 30074</strain>
    </source>
</reference>
<dbReference type="OrthoDB" id="5287258at2"/>
<dbReference type="FunFam" id="3.40.50.720:FF:000009">
    <property type="entry name" value="Fatty oxidation complex, alpha subunit"/>
    <property type="match status" value="1"/>
</dbReference>
<dbReference type="GO" id="GO:0008691">
    <property type="term" value="F:3-hydroxybutyryl-CoA dehydrogenase activity"/>
    <property type="evidence" value="ECO:0007669"/>
    <property type="project" value="TreeGrafter"/>
</dbReference>
<comment type="caution">
    <text evidence="5">The sequence shown here is derived from an EMBL/GenBank/DDBJ whole genome shotgun (WGS) entry which is preliminary data.</text>
</comment>
<feature type="domain" description="3-hydroxyacyl-CoA dehydrogenase NAD binding" evidence="3">
    <location>
        <begin position="10"/>
        <end position="187"/>
    </location>
</feature>
<dbReference type="Pfam" id="PF18321">
    <property type="entry name" value="3HCDH_RFF"/>
    <property type="match status" value="1"/>
</dbReference>
<name>A0A2G8TBS6_9BURK</name>
<organism evidence="5 6">
    <name type="scientific">Massilia eurypsychrophila</name>
    <dbReference type="NCBI Taxonomy" id="1485217"/>
    <lineage>
        <taxon>Bacteria</taxon>
        <taxon>Pseudomonadati</taxon>
        <taxon>Pseudomonadota</taxon>
        <taxon>Betaproteobacteria</taxon>
        <taxon>Burkholderiales</taxon>
        <taxon>Oxalobacteraceae</taxon>
        <taxon>Telluria group</taxon>
        <taxon>Massilia</taxon>
    </lineage>
</organism>
<feature type="domain" description="3-hydroxyacyl-CoA dehydrogenase C-terminal" evidence="2">
    <location>
        <begin position="409"/>
        <end position="488"/>
    </location>
</feature>
<protein>
    <submittedName>
        <fullName evidence="5">3-hydroxyacyl-CoA dehydrogenase</fullName>
    </submittedName>
</protein>
<dbReference type="AlphaFoldDB" id="A0A2G8TBS6"/>
<dbReference type="GO" id="GO:0070403">
    <property type="term" value="F:NAD+ binding"/>
    <property type="evidence" value="ECO:0007669"/>
    <property type="project" value="InterPro"/>
</dbReference>
<evidence type="ECO:0000256" key="1">
    <source>
        <dbReference type="ARBA" id="ARBA00023002"/>
    </source>
</evidence>
<evidence type="ECO:0000259" key="2">
    <source>
        <dbReference type="Pfam" id="PF00725"/>
    </source>
</evidence>
<dbReference type="PANTHER" id="PTHR48075:SF5">
    <property type="entry name" value="3-HYDROXYBUTYRYL-COA DEHYDROGENASE"/>
    <property type="match status" value="1"/>
</dbReference>
<evidence type="ECO:0000313" key="5">
    <source>
        <dbReference type="EMBL" id="PIL43506.1"/>
    </source>
</evidence>
<dbReference type="GO" id="GO:0006635">
    <property type="term" value="P:fatty acid beta-oxidation"/>
    <property type="evidence" value="ECO:0007669"/>
    <property type="project" value="TreeGrafter"/>
</dbReference>
<dbReference type="EMBL" id="PDOC01000013">
    <property type="protein sequence ID" value="PIL43506.1"/>
    <property type="molecule type" value="Genomic_DNA"/>
</dbReference>
<proteinExistence type="predicted"/>
<dbReference type="Proteomes" id="UP000230390">
    <property type="component" value="Unassembled WGS sequence"/>
</dbReference>
<gene>
    <name evidence="5" type="ORF">CR105_18530</name>
</gene>
<dbReference type="Pfam" id="PF00725">
    <property type="entry name" value="3HCDH"/>
    <property type="match status" value="2"/>
</dbReference>
<dbReference type="InterPro" id="IPR013328">
    <property type="entry name" value="6PGD_dom2"/>
</dbReference>
<sequence length="496" mass="51987">MIGAVGEQLVGVVGAGTMGAGIAQVAAAAGHPVLLLDARPGAAAAAHAQIAAGLSILVTKGKLDETARANLLARITAVEVLADLAAATIVIEVIVEDLAAKQGLLRELEAHVAPDAILASNTSTISVTAIAQGMRHPHRVVGMHFFNPVPQMKLVEVVSGAETSPAVATSIFELVRRWGKTPVHAKSTPGFIVNRIARPFYAEALQLLLEQAGTPAQLDECARGAGFRMGPCELMDLIGHDINYAVTSSVFNATYGDRRFQPSLVQKALVDGGCLGRKAGKGFYEGAAGESDVIEASPAGEVEVHGDSPMAQRLAQILDARSIQFHRVAGSVWNGLVIDGLPMHLTDGRSAAQIAGKAALGVIDWPLSANAAALAVAFAPGADTDAQARVAAALAACGWQVRVLRDIPGLLVARTVAMLINEAADAVWQGVCDEASVDQAMRLGTNYPMGPFEWLAQIGVDATVGMLDNLDATYRGERYRVSPLLRQRYWIERSTA</sequence>
<dbReference type="PANTHER" id="PTHR48075">
    <property type="entry name" value="3-HYDROXYACYL-COA DEHYDROGENASE FAMILY PROTEIN"/>
    <property type="match status" value="1"/>
</dbReference>
<evidence type="ECO:0000259" key="3">
    <source>
        <dbReference type="Pfam" id="PF02737"/>
    </source>
</evidence>